<evidence type="ECO:0000313" key="2">
    <source>
        <dbReference type="EMBL" id="RDU65694.1"/>
    </source>
</evidence>
<keyword evidence="3" id="KW-1185">Reference proteome</keyword>
<dbReference type="RefSeq" id="WP_115543100.1">
    <property type="nucleotide sequence ID" value="NZ_NXLQ01000011.1"/>
</dbReference>
<evidence type="ECO:0000256" key="1">
    <source>
        <dbReference type="SAM" id="MobiDB-lite"/>
    </source>
</evidence>
<feature type="region of interest" description="Disordered" evidence="1">
    <location>
        <begin position="1"/>
        <end position="25"/>
    </location>
</feature>
<reference evidence="2 3" key="1">
    <citation type="submission" date="2018-04" db="EMBL/GenBank/DDBJ databases">
        <title>Novel Campyloabacter and Helicobacter Species and Strains.</title>
        <authorList>
            <person name="Mannion A.J."/>
            <person name="Shen Z."/>
            <person name="Fox J.G."/>
        </authorList>
    </citation>
    <scope>NUCLEOTIDE SEQUENCE [LARGE SCALE GENOMIC DNA]</scope>
    <source>
        <strain evidence="2 3">MIT 17-337</strain>
    </source>
</reference>
<gene>
    <name evidence="2" type="ORF">CQA53_05905</name>
</gene>
<comment type="caution">
    <text evidence="2">The sequence shown here is derived from an EMBL/GenBank/DDBJ whole genome shotgun (WGS) entry which is preliminary data.</text>
</comment>
<sequence length="282" mass="32279">MSIEIPYATHTKQDSNGGGESLRKKQNNIGASGAGSYNHLAVFKAEVLNNFVAHNHINCVLEWGCGDGNQLSLFTFPHYIGLDVSATTIANLKQRFGNDFTHNKRGDCGSREFYLVSEYLRDRDSKILCCDTKRSPVVNLKGQSEILYRDMKPDSIERSEIDNKCLEKNERGNINESFARLHNQSVDLAISLDVIYHLIDNRVFEEYMANLFASSAKFVIIYASNKDEIHAEHVRHRKFSAWIEANASEWRLREHIPNKYPFNPKKLNSTSFADFYVYEKTV</sequence>
<dbReference type="EMBL" id="NXLQ01000011">
    <property type="protein sequence ID" value="RDU65694.1"/>
    <property type="molecule type" value="Genomic_DNA"/>
</dbReference>
<protein>
    <recommendedName>
        <fullName evidence="4">Methyltransferase type 11 domain-containing protein</fullName>
    </recommendedName>
</protein>
<dbReference type="SUPFAM" id="SSF53335">
    <property type="entry name" value="S-adenosyl-L-methionine-dependent methyltransferases"/>
    <property type="match status" value="1"/>
</dbReference>
<name>A0A3D8IM21_9HELI</name>
<evidence type="ECO:0008006" key="4">
    <source>
        <dbReference type="Google" id="ProtNLM"/>
    </source>
</evidence>
<dbReference type="AlphaFoldDB" id="A0A3D8IM21"/>
<dbReference type="Gene3D" id="3.40.50.150">
    <property type="entry name" value="Vaccinia Virus protein VP39"/>
    <property type="match status" value="1"/>
</dbReference>
<dbReference type="InterPro" id="IPR029063">
    <property type="entry name" value="SAM-dependent_MTases_sf"/>
</dbReference>
<evidence type="ECO:0000313" key="3">
    <source>
        <dbReference type="Proteomes" id="UP000256379"/>
    </source>
</evidence>
<accession>A0A3D8IM21</accession>
<dbReference type="Proteomes" id="UP000256379">
    <property type="component" value="Unassembled WGS sequence"/>
</dbReference>
<dbReference type="OrthoDB" id="5465469at2"/>
<organism evidence="2 3">
    <name type="scientific">Helicobacter didelphidarum</name>
    <dbReference type="NCBI Taxonomy" id="2040648"/>
    <lineage>
        <taxon>Bacteria</taxon>
        <taxon>Pseudomonadati</taxon>
        <taxon>Campylobacterota</taxon>
        <taxon>Epsilonproteobacteria</taxon>
        <taxon>Campylobacterales</taxon>
        <taxon>Helicobacteraceae</taxon>
        <taxon>Helicobacter</taxon>
    </lineage>
</organism>
<proteinExistence type="predicted"/>